<name>T1JU36_TETUR</name>
<reference evidence="2" key="1">
    <citation type="submission" date="2011-08" db="EMBL/GenBank/DDBJ databases">
        <authorList>
            <person name="Rombauts S."/>
        </authorList>
    </citation>
    <scope>NUCLEOTIDE SEQUENCE</scope>
    <source>
        <strain evidence="2">London</strain>
    </source>
</reference>
<evidence type="ECO:0000313" key="1">
    <source>
        <dbReference type="EnsemblMetazoa" id="tetur01g16411.1"/>
    </source>
</evidence>
<evidence type="ECO:0000313" key="2">
    <source>
        <dbReference type="Proteomes" id="UP000015104"/>
    </source>
</evidence>
<dbReference type="GO" id="GO:0042575">
    <property type="term" value="C:DNA polymerase complex"/>
    <property type="evidence" value="ECO:0007669"/>
    <property type="project" value="UniProtKB-ARBA"/>
</dbReference>
<dbReference type="InterPro" id="IPR043502">
    <property type="entry name" value="DNA/RNA_pol_sf"/>
</dbReference>
<protein>
    <recommendedName>
        <fullName evidence="3">DNA-directed DNA polymerase</fullName>
    </recommendedName>
</protein>
<dbReference type="PANTHER" id="PTHR31511:SF12">
    <property type="entry name" value="RHO TERMINATION FACTOR N-TERMINAL DOMAIN-CONTAINING PROTEIN"/>
    <property type="match status" value="1"/>
</dbReference>
<dbReference type="GO" id="GO:0071897">
    <property type="term" value="P:DNA biosynthetic process"/>
    <property type="evidence" value="ECO:0007669"/>
    <property type="project" value="UniProtKB-ARBA"/>
</dbReference>
<dbReference type="EMBL" id="CAEY01000449">
    <property type="status" value="NOT_ANNOTATED_CDS"/>
    <property type="molecule type" value="Genomic_DNA"/>
</dbReference>
<dbReference type="eggNOG" id="ENOG502QT5H">
    <property type="taxonomic scope" value="Eukaryota"/>
</dbReference>
<dbReference type="STRING" id="32264.T1JU36"/>
<sequence>MCLSNPANVPDEYCGFKLMAKAFAKYYLIYRLINNHQCDLSSFFDLINQPTIDLISLITKEFEAVKYYFNLEVLFHEEISDRTCKINFASGMFSGLIADRNENALISAKLEFEDRIDQFTQRGSGWILSNINHIDLLIGKYIPHAGGCNSSKLPPRLKNKKCLISPDCSTDCFMYSILIGLHKTETHCGKISNYTQFIKYYDFSMVRGMVSLNQIPKFERANHVSVNVYTYAFETERVCPLKVSKIKEAKHVNLFLHGEHYYFISDLSRLANSKKTRSRFICENCLNSYRLKEQLEKHKSDCGKNLPQAIKMPDLPHAICKRSNFRKEVEFPFCIYADFETLSVKRDDYSHVLTDLVPCSYGYVVVDWCGKIIHSDFYLGEDAGKKFLISLKSLETFLDQELARRRIYDHNLSAVEEEDFNDAINCHICHKILQENRVRDHNHLTGEYRGAAHQQCNLEYRVPNKYPVVFHNLKNFDGHIIISALDINFSESYIGFFLGKFKFVDSFAFLPSSLDNLSSNIPTESKNQYLKQVFGDIDTSLLLKKSALPYEYLTSLQVFNERFLPDISAFQSTLSDSNISAEMYDHLKHVWSKFNCSTLKDLHDIYLKVDVLLLTAVFENFRSMALQYFSLDPLHQFSAPGLTWSAFLKLTKVEIELFTSVDMFLFIEKAKRGGLTMVTKRHVKANNKYLSNYDPTLPNSYLLYLDVNNLYGYAMSQRLPISDYKWCSLPLEHIIKTDDNSDIGYILEVDLEYPDELHDKHNDFPLAPEKLEINQSMYSRYQSDLMEDLKQTGFSPVKSAKLTTNFYKKERYVVHYRTLKFYLTQGLKVTKVHRVVQFKQSAWLAEYVEFCTLKRQAAKSDFERDFWKLLVNSIYGKTIEDKRNHRNIVLALRDIEAQRHLRKAQCKKFMILGEEKMLFWMQKMEVLMDKPIIVGFSILELAKLKMYEIHYNTFKPHYQENINLVYTDTDSLIYEIKTDDIRADLQSFPHYQENINLVYTDTDSLIYEIKTDDIRADLQSFAHIMDFSNYPKDHPLYSNIHNKKIGYLKDEMGGEQIAEFVGIRPKLYALKTEKEIKMRAKGVPRPVLKNKITFQDYVDCLYDHNIIRGDTTRLQSDHHNIQMIQREKVLLSPLDDKRYWLNNLESLAYGHCKIKKS</sequence>
<dbReference type="SUPFAM" id="SSF53098">
    <property type="entry name" value="Ribonuclease H-like"/>
    <property type="match status" value="1"/>
</dbReference>
<dbReference type="HOGENOM" id="CLU_002028_2_1_1"/>
<keyword evidence="2" id="KW-1185">Reference proteome</keyword>
<dbReference type="EnsemblMetazoa" id="tetur01g16411.1">
    <property type="protein sequence ID" value="tetur01g16411.1"/>
    <property type="gene ID" value="tetur01g16411"/>
</dbReference>
<evidence type="ECO:0008006" key="3">
    <source>
        <dbReference type="Google" id="ProtNLM"/>
    </source>
</evidence>
<dbReference type="SUPFAM" id="SSF56672">
    <property type="entry name" value="DNA/RNA polymerases"/>
    <property type="match status" value="2"/>
</dbReference>
<dbReference type="Gene3D" id="3.90.1600.10">
    <property type="entry name" value="Palm domain of DNA polymerase"/>
    <property type="match status" value="1"/>
</dbReference>
<dbReference type="InterPro" id="IPR023211">
    <property type="entry name" value="DNA_pol_palm_dom_sf"/>
</dbReference>
<dbReference type="PANTHER" id="PTHR31511">
    <property type="entry name" value="PROTEIN CBG23764"/>
    <property type="match status" value="1"/>
</dbReference>
<dbReference type="InterPro" id="IPR012337">
    <property type="entry name" value="RNaseH-like_sf"/>
</dbReference>
<accession>T1JU36</accession>
<dbReference type="AlphaFoldDB" id="T1JU36"/>
<dbReference type="Proteomes" id="UP000015104">
    <property type="component" value="Unassembled WGS sequence"/>
</dbReference>
<dbReference type="EMBL" id="CAEY01000448">
    <property type="status" value="NOT_ANNOTATED_CDS"/>
    <property type="molecule type" value="Genomic_DNA"/>
</dbReference>
<organism evidence="1 2">
    <name type="scientific">Tetranychus urticae</name>
    <name type="common">Two-spotted spider mite</name>
    <dbReference type="NCBI Taxonomy" id="32264"/>
    <lineage>
        <taxon>Eukaryota</taxon>
        <taxon>Metazoa</taxon>
        <taxon>Ecdysozoa</taxon>
        <taxon>Arthropoda</taxon>
        <taxon>Chelicerata</taxon>
        <taxon>Arachnida</taxon>
        <taxon>Acari</taxon>
        <taxon>Acariformes</taxon>
        <taxon>Trombidiformes</taxon>
        <taxon>Prostigmata</taxon>
        <taxon>Eleutherengona</taxon>
        <taxon>Raphignathae</taxon>
        <taxon>Tetranychoidea</taxon>
        <taxon>Tetranychidae</taxon>
        <taxon>Tetranychus</taxon>
    </lineage>
</organism>
<reference evidence="1" key="2">
    <citation type="submission" date="2015-06" db="UniProtKB">
        <authorList>
            <consortium name="EnsemblMetazoa"/>
        </authorList>
    </citation>
    <scope>IDENTIFICATION</scope>
</reference>
<proteinExistence type="predicted"/>